<evidence type="ECO:0000256" key="1">
    <source>
        <dbReference type="SAM" id="MobiDB-lite"/>
    </source>
</evidence>
<dbReference type="AlphaFoldDB" id="A0A0T6BCC0"/>
<accession>A0A0T6BCC0</accession>
<dbReference type="GO" id="GO:0015074">
    <property type="term" value="P:DNA integration"/>
    <property type="evidence" value="ECO:0007669"/>
    <property type="project" value="InterPro"/>
</dbReference>
<feature type="compositionally biased region" description="Acidic residues" evidence="1">
    <location>
        <begin position="302"/>
        <end position="314"/>
    </location>
</feature>
<feature type="domain" description="Integrase catalytic" evidence="2">
    <location>
        <begin position="1"/>
        <end position="147"/>
    </location>
</feature>
<comment type="caution">
    <text evidence="3">The sequence shown here is derived from an EMBL/GenBank/DDBJ whole genome shotgun (WGS) entry which is preliminary data.</text>
</comment>
<dbReference type="Proteomes" id="UP000051574">
    <property type="component" value="Unassembled WGS sequence"/>
</dbReference>
<dbReference type="InterPro" id="IPR012337">
    <property type="entry name" value="RNaseH-like_sf"/>
</dbReference>
<reference evidence="3 4" key="1">
    <citation type="submission" date="2015-09" db="EMBL/GenBank/DDBJ databases">
        <title>Draft genome of the scarab beetle Oryctes borbonicus.</title>
        <authorList>
            <person name="Meyer J.M."/>
            <person name="Markov G.V."/>
            <person name="Baskaran P."/>
            <person name="Herrmann M."/>
            <person name="Sommer R.J."/>
            <person name="Roedelsperger C."/>
        </authorList>
    </citation>
    <scope>NUCLEOTIDE SEQUENCE [LARGE SCALE GENOMIC DNA]</scope>
    <source>
        <strain evidence="3">OB123</strain>
        <tissue evidence="3">Whole animal</tissue>
    </source>
</reference>
<dbReference type="InterPro" id="IPR036397">
    <property type="entry name" value="RNaseH_sf"/>
</dbReference>
<organism evidence="3 4">
    <name type="scientific">Oryctes borbonicus</name>
    <dbReference type="NCBI Taxonomy" id="1629725"/>
    <lineage>
        <taxon>Eukaryota</taxon>
        <taxon>Metazoa</taxon>
        <taxon>Ecdysozoa</taxon>
        <taxon>Arthropoda</taxon>
        <taxon>Hexapoda</taxon>
        <taxon>Insecta</taxon>
        <taxon>Pterygota</taxon>
        <taxon>Neoptera</taxon>
        <taxon>Endopterygota</taxon>
        <taxon>Coleoptera</taxon>
        <taxon>Polyphaga</taxon>
        <taxon>Scarabaeiformia</taxon>
        <taxon>Scarabaeidae</taxon>
        <taxon>Dynastinae</taxon>
        <taxon>Oryctes</taxon>
    </lineage>
</organism>
<feature type="compositionally biased region" description="Basic and acidic residues" evidence="1">
    <location>
        <begin position="340"/>
        <end position="357"/>
    </location>
</feature>
<dbReference type="GO" id="GO:0003676">
    <property type="term" value="F:nucleic acid binding"/>
    <property type="evidence" value="ECO:0007669"/>
    <property type="project" value="InterPro"/>
</dbReference>
<dbReference type="PANTHER" id="PTHR37984">
    <property type="entry name" value="PROTEIN CBG26694"/>
    <property type="match status" value="1"/>
</dbReference>
<protein>
    <recommendedName>
        <fullName evidence="2">Integrase catalytic domain-containing protein</fullName>
    </recommendedName>
</protein>
<dbReference type="PROSITE" id="PS50994">
    <property type="entry name" value="INTEGRASE"/>
    <property type="match status" value="1"/>
</dbReference>
<evidence type="ECO:0000259" key="2">
    <source>
        <dbReference type="PROSITE" id="PS50994"/>
    </source>
</evidence>
<proteinExistence type="predicted"/>
<dbReference type="SUPFAM" id="SSF53098">
    <property type="entry name" value="Ribonuclease H-like"/>
    <property type="match status" value="1"/>
</dbReference>
<name>A0A0T6BCC0_9SCAR</name>
<sequence>MGPLVATKKGYKYVFAIIDNLTKFVQLEAVKNTKAEGTVTGMERFIERFGAPGRIISDRGTSFTSRSFENMCSRHGIRHTLNSSRHPQANGLVERLNATLVPMMQTAIEDSEGKDWDRHLKKIERDINTTINKTTGKTPFELLYGYIPRFGDGRTRELTLENETYRLPQELRDAIKENIEDQQRKYKERYDGHRYAGLRYNIGDIVFMKAPKQATGESTKLQSRYKGPLVVTLILPGDTYQVMNLREDDKRTYITTAHVSQLKLWKLWKEKGMDDDWSNHGEPEGTQEKGNEDPKKARSREEIDEIEKGEDEHEGTDTRRERRPQGEGRGVGRVSRKPAYLRDYHLEDEMSSRMAEC</sequence>
<dbReference type="Pfam" id="PF00665">
    <property type="entry name" value="rve"/>
    <property type="match status" value="1"/>
</dbReference>
<dbReference type="PANTHER" id="PTHR37984:SF5">
    <property type="entry name" value="PROTEIN NYNRIN-LIKE"/>
    <property type="match status" value="1"/>
</dbReference>
<feature type="region of interest" description="Disordered" evidence="1">
    <location>
        <begin position="276"/>
        <end position="357"/>
    </location>
</feature>
<dbReference type="Gene3D" id="3.30.420.10">
    <property type="entry name" value="Ribonuclease H-like superfamily/Ribonuclease H"/>
    <property type="match status" value="1"/>
</dbReference>
<keyword evidence="4" id="KW-1185">Reference proteome</keyword>
<dbReference type="InterPro" id="IPR050951">
    <property type="entry name" value="Retrovirus_Pol_polyprotein"/>
</dbReference>
<feature type="compositionally biased region" description="Basic and acidic residues" evidence="1">
    <location>
        <begin position="276"/>
        <end position="301"/>
    </location>
</feature>
<feature type="compositionally biased region" description="Basic and acidic residues" evidence="1">
    <location>
        <begin position="315"/>
        <end position="326"/>
    </location>
</feature>
<evidence type="ECO:0000313" key="4">
    <source>
        <dbReference type="Proteomes" id="UP000051574"/>
    </source>
</evidence>
<evidence type="ECO:0000313" key="3">
    <source>
        <dbReference type="EMBL" id="KRT84965.1"/>
    </source>
</evidence>
<dbReference type="EMBL" id="LJIG01001975">
    <property type="protein sequence ID" value="KRT84965.1"/>
    <property type="molecule type" value="Genomic_DNA"/>
</dbReference>
<dbReference type="InterPro" id="IPR001584">
    <property type="entry name" value="Integrase_cat-core"/>
</dbReference>
<dbReference type="OrthoDB" id="6774450at2759"/>
<gene>
    <name evidence="3" type="ORF">AMK59_1319</name>
</gene>